<evidence type="ECO:0000313" key="2">
    <source>
        <dbReference type="Proteomes" id="UP001164929"/>
    </source>
</evidence>
<gene>
    <name evidence="1" type="ORF">NC653_027314</name>
</gene>
<accession>A0AAD6M549</accession>
<dbReference type="AlphaFoldDB" id="A0AAD6M549"/>
<comment type="caution">
    <text evidence="1">The sequence shown here is derived from an EMBL/GenBank/DDBJ whole genome shotgun (WGS) entry which is preliminary data.</text>
</comment>
<evidence type="ECO:0000313" key="1">
    <source>
        <dbReference type="EMBL" id="KAJ6979114.1"/>
    </source>
</evidence>
<reference evidence="1" key="1">
    <citation type="journal article" date="2023" name="Mol. Ecol. Resour.">
        <title>Chromosome-level genome assembly of a triploid poplar Populus alba 'Berolinensis'.</title>
        <authorList>
            <person name="Chen S."/>
            <person name="Yu Y."/>
            <person name="Wang X."/>
            <person name="Wang S."/>
            <person name="Zhang T."/>
            <person name="Zhou Y."/>
            <person name="He R."/>
            <person name="Meng N."/>
            <person name="Wang Y."/>
            <person name="Liu W."/>
            <person name="Liu Z."/>
            <person name="Liu J."/>
            <person name="Guo Q."/>
            <person name="Huang H."/>
            <person name="Sederoff R.R."/>
            <person name="Wang G."/>
            <person name="Qu G."/>
            <person name="Chen S."/>
        </authorList>
    </citation>
    <scope>NUCLEOTIDE SEQUENCE</scope>
    <source>
        <strain evidence="1">SC-2020</strain>
    </source>
</reference>
<dbReference type="Proteomes" id="UP001164929">
    <property type="component" value="Chromosome 11"/>
</dbReference>
<proteinExistence type="predicted"/>
<organism evidence="1 2">
    <name type="scientific">Populus alba x Populus x berolinensis</name>
    <dbReference type="NCBI Taxonomy" id="444605"/>
    <lineage>
        <taxon>Eukaryota</taxon>
        <taxon>Viridiplantae</taxon>
        <taxon>Streptophyta</taxon>
        <taxon>Embryophyta</taxon>
        <taxon>Tracheophyta</taxon>
        <taxon>Spermatophyta</taxon>
        <taxon>Magnoliopsida</taxon>
        <taxon>eudicotyledons</taxon>
        <taxon>Gunneridae</taxon>
        <taxon>Pentapetalae</taxon>
        <taxon>rosids</taxon>
        <taxon>fabids</taxon>
        <taxon>Malpighiales</taxon>
        <taxon>Salicaceae</taxon>
        <taxon>Saliceae</taxon>
        <taxon>Populus</taxon>
    </lineage>
</organism>
<sequence>MGSVGEPARAIKCPFGMIHGCSMVQSFITWINHVICLCGTVICCRASFTNPLLIVPIRAAVPMRQNSVFPDKRIWQSRPAGVYSVILILRLPVCGIKTSNGSGFGA</sequence>
<name>A0AAD6M549_9ROSI</name>
<protein>
    <submittedName>
        <fullName evidence="1">Uncharacterized protein</fullName>
    </submittedName>
</protein>
<keyword evidence="2" id="KW-1185">Reference proteome</keyword>
<dbReference type="EMBL" id="JAQIZT010000011">
    <property type="protein sequence ID" value="KAJ6979114.1"/>
    <property type="molecule type" value="Genomic_DNA"/>
</dbReference>